<dbReference type="GO" id="GO:0006565">
    <property type="term" value="P:L-serine catabolic process"/>
    <property type="evidence" value="ECO:0007669"/>
    <property type="project" value="TreeGrafter"/>
</dbReference>
<protein>
    <recommendedName>
        <fullName evidence="11">L-threonine dehydratase</fullName>
        <ecNumber evidence="11">4.3.1.19</ecNumber>
    </recommendedName>
    <alternativeName>
        <fullName evidence="11">Threonine deaminase</fullName>
    </alternativeName>
</protein>
<dbReference type="RefSeq" id="WP_080037832.1">
    <property type="nucleotide sequence ID" value="NZ_CP017717.1"/>
</dbReference>
<evidence type="ECO:0000256" key="9">
    <source>
        <dbReference type="ARBA" id="ARBA00023304"/>
    </source>
</evidence>
<dbReference type="Pfam" id="PF00291">
    <property type="entry name" value="PALP"/>
    <property type="match status" value="1"/>
</dbReference>
<dbReference type="SUPFAM" id="SSF53686">
    <property type="entry name" value="Tryptophan synthase beta subunit-like PLP-dependent enzymes"/>
    <property type="match status" value="1"/>
</dbReference>
<evidence type="ECO:0000256" key="4">
    <source>
        <dbReference type="ARBA" id="ARBA00010869"/>
    </source>
</evidence>
<dbReference type="InterPro" id="IPR001926">
    <property type="entry name" value="TrpB-like_PALP"/>
</dbReference>
<dbReference type="EMBL" id="CP017717">
    <property type="protein sequence ID" value="AQZ61697.1"/>
    <property type="molecule type" value="Genomic_DNA"/>
</dbReference>
<comment type="subunit">
    <text evidence="11">Homotetramer.</text>
</comment>
<evidence type="ECO:0000256" key="7">
    <source>
        <dbReference type="ARBA" id="ARBA00022898"/>
    </source>
</evidence>
<evidence type="ECO:0000256" key="10">
    <source>
        <dbReference type="ARBA" id="ARBA00025527"/>
    </source>
</evidence>
<reference evidence="14" key="1">
    <citation type="journal article" date="2017" name="Med. Chem. Commun.">
        <title>Nonomuraea sp. ATCC 55076 harbours the largest actinomycete chromosome to date and the kistamicin biosynthetic gene cluster.</title>
        <authorList>
            <person name="Nazari B."/>
            <person name="Forneris C.C."/>
            <person name="Gibson M.I."/>
            <person name="Moon K."/>
            <person name="Schramma K.R."/>
            <person name="Seyedsayamdost M.R."/>
        </authorList>
    </citation>
    <scope>NUCLEOTIDE SEQUENCE [LARGE SCALE GENOMIC DNA]</scope>
    <source>
        <strain evidence="14">ATCC 55076</strain>
    </source>
</reference>
<dbReference type="FunFam" id="3.40.50.1100:FF:000005">
    <property type="entry name" value="Threonine dehydratase catabolic"/>
    <property type="match status" value="1"/>
</dbReference>
<keyword evidence="5 11" id="KW-0028">Amino-acid biosynthesis</keyword>
<evidence type="ECO:0000259" key="12">
    <source>
        <dbReference type="PROSITE" id="PS51672"/>
    </source>
</evidence>
<evidence type="ECO:0000256" key="5">
    <source>
        <dbReference type="ARBA" id="ARBA00022605"/>
    </source>
</evidence>
<evidence type="ECO:0000256" key="1">
    <source>
        <dbReference type="ARBA" id="ARBA00001274"/>
    </source>
</evidence>
<dbReference type="InterPro" id="IPR011820">
    <property type="entry name" value="IlvA"/>
</dbReference>
<comment type="catalytic activity">
    <reaction evidence="1 11">
        <text>L-threonine = 2-oxobutanoate + NH4(+)</text>
        <dbReference type="Rhea" id="RHEA:22108"/>
        <dbReference type="ChEBI" id="CHEBI:16763"/>
        <dbReference type="ChEBI" id="CHEBI:28938"/>
        <dbReference type="ChEBI" id="CHEBI:57926"/>
        <dbReference type="EC" id="4.3.1.19"/>
    </reaction>
</comment>
<dbReference type="PROSITE" id="PS51672">
    <property type="entry name" value="ACT_LIKE"/>
    <property type="match status" value="1"/>
</dbReference>
<comment type="cofactor">
    <cofactor evidence="2 11">
        <name>pyridoxal 5'-phosphate</name>
        <dbReference type="ChEBI" id="CHEBI:597326"/>
    </cofactor>
</comment>
<feature type="domain" description="ACT-like" evidence="12">
    <location>
        <begin position="333"/>
        <end position="407"/>
    </location>
</feature>
<dbReference type="OrthoDB" id="9811476at2"/>
<dbReference type="STRING" id="1909395.BKM31_09645"/>
<dbReference type="GO" id="GO:0009097">
    <property type="term" value="P:isoleucine biosynthetic process"/>
    <property type="evidence" value="ECO:0007669"/>
    <property type="project" value="UniProtKB-UniRule"/>
</dbReference>
<dbReference type="Proteomes" id="UP000190797">
    <property type="component" value="Chromosome"/>
</dbReference>
<dbReference type="AlphaFoldDB" id="A0A1U9ZUT6"/>
<gene>
    <name evidence="11" type="primary">ilvA</name>
    <name evidence="13" type="ORF">BKM31_09645</name>
</gene>
<proteinExistence type="inferred from homology"/>
<evidence type="ECO:0000256" key="11">
    <source>
        <dbReference type="RuleBase" id="RU362012"/>
    </source>
</evidence>
<comment type="pathway">
    <text evidence="3 11">Amino-acid biosynthesis; L-isoleucine biosynthesis; 2-oxobutanoate from L-threonine: step 1/1.</text>
</comment>
<evidence type="ECO:0000256" key="3">
    <source>
        <dbReference type="ARBA" id="ARBA00004810"/>
    </source>
</evidence>
<evidence type="ECO:0000256" key="8">
    <source>
        <dbReference type="ARBA" id="ARBA00023239"/>
    </source>
</evidence>
<organism evidence="13 14">
    <name type="scientific">[Actinomadura] parvosata subsp. kistnae</name>
    <dbReference type="NCBI Taxonomy" id="1909395"/>
    <lineage>
        <taxon>Bacteria</taxon>
        <taxon>Bacillati</taxon>
        <taxon>Actinomycetota</taxon>
        <taxon>Actinomycetes</taxon>
        <taxon>Streptosporangiales</taxon>
        <taxon>Streptosporangiaceae</taxon>
        <taxon>Nonomuraea</taxon>
    </lineage>
</organism>
<keyword evidence="7 11" id="KW-0663">Pyridoxal phosphate</keyword>
<dbReference type="UniPathway" id="UPA00047">
    <property type="reaction ID" value="UER00054"/>
</dbReference>
<dbReference type="InterPro" id="IPR036052">
    <property type="entry name" value="TrpB-like_PALP_sf"/>
</dbReference>
<keyword evidence="8 11" id="KW-0456">Lyase</keyword>
<dbReference type="NCBIfam" id="TIGR02079">
    <property type="entry name" value="THD1"/>
    <property type="match status" value="1"/>
</dbReference>
<dbReference type="NCBIfam" id="NF006390">
    <property type="entry name" value="PRK08639.1"/>
    <property type="match status" value="1"/>
</dbReference>
<comment type="function">
    <text evidence="10 11">Catalyzes the anaerobic formation of alpha-ketobutyrate and ammonia from threonine in a two-step reaction. The first step involved a dehydration of threonine and a production of enamine intermediates (aminocrotonate), which tautomerizes to its imine form (iminobutyrate). Both intermediates are unstable and short-lived. The second step is the nonenzymatic hydrolysis of the enamine/imine intermediates to form 2-ketobutyrate and free ammonia. In the low water environment of the cell, the second step is accelerated by RidA.</text>
</comment>
<evidence type="ECO:0000256" key="2">
    <source>
        <dbReference type="ARBA" id="ARBA00001933"/>
    </source>
</evidence>
<dbReference type="InterPro" id="IPR038110">
    <property type="entry name" value="TD_ACT-like_sf"/>
</dbReference>
<dbReference type="GO" id="GO:0004794">
    <property type="term" value="F:threonine deaminase activity"/>
    <property type="evidence" value="ECO:0007669"/>
    <property type="project" value="UniProtKB-UniRule"/>
</dbReference>
<dbReference type="Pfam" id="PF00585">
    <property type="entry name" value="Thr_dehydrat_C"/>
    <property type="match status" value="1"/>
</dbReference>
<evidence type="ECO:0000256" key="6">
    <source>
        <dbReference type="ARBA" id="ARBA00022624"/>
    </source>
</evidence>
<keyword evidence="14" id="KW-1185">Reference proteome</keyword>
<dbReference type="InterPro" id="IPR001721">
    <property type="entry name" value="TD_ACT-like"/>
</dbReference>
<keyword evidence="9 11" id="KW-0100">Branched-chain amino acid biosynthesis</keyword>
<dbReference type="GO" id="GO:0006567">
    <property type="term" value="P:L-threonine catabolic process"/>
    <property type="evidence" value="ECO:0007669"/>
    <property type="project" value="TreeGrafter"/>
</dbReference>
<dbReference type="SUPFAM" id="SSF55021">
    <property type="entry name" value="ACT-like"/>
    <property type="match status" value="1"/>
</dbReference>
<dbReference type="CDD" id="cd01562">
    <property type="entry name" value="Thr-dehyd"/>
    <property type="match status" value="1"/>
</dbReference>
<dbReference type="Gene3D" id="3.40.1020.10">
    <property type="entry name" value="Biosynthetic Threonine Deaminase, Domain 3"/>
    <property type="match status" value="1"/>
</dbReference>
<dbReference type="KEGG" id="noa:BKM31_09645"/>
<dbReference type="GO" id="GO:0003941">
    <property type="term" value="F:L-serine ammonia-lyase activity"/>
    <property type="evidence" value="ECO:0007669"/>
    <property type="project" value="TreeGrafter"/>
</dbReference>
<dbReference type="PANTHER" id="PTHR48078:SF11">
    <property type="entry name" value="THREONINE DEHYDRATASE, MITOCHONDRIAL"/>
    <property type="match status" value="1"/>
</dbReference>
<comment type="similarity">
    <text evidence="4 11">Belongs to the serine/threonine dehydratase family.</text>
</comment>
<keyword evidence="6 11" id="KW-0412">Isoleucine biosynthesis</keyword>
<name>A0A1U9ZUT6_9ACTN</name>
<sequence>MSNRLTATMIDQAAERLRPVVRRTALEPNERLSGLLGGQVLLKREDAQVCRSYKVRGAFNLIASLTEEERRRGVVCASAGNHGQGVAFACARLGISGRVYVPSTTPRQKRERIAALGGDRVEIVVGGGTYDEASAAAHADSEAGGAVYVHPFDDVRTMAGQGTVGLEILEQCGQAPGTVVVPVGGGGLISGVAVWLREHSPGTRLIGAEPAGAASMRAALDHGGPVALPELDTFVDGAAVGTVGDSTFPLVKDLVDEIVAVDEGAVCTEMLDLYQTDGIIAEPAGALAGAAAREVLAYGPEGPVVCVVSGGNNDVSRYNEVLERSLVHIGLRHYFLVTFPQRPGALRHFLDEVLGEGQDIIAFEYIKKNNRETGPALVGIELERAGDLESLLARMKASPLTVERIPPGSPLFTFIL</sequence>
<dbReference type="InterPro" id="IPR050147">
    <property type="entry name" value="Ser/Thr_Dehydratase"/>
</dbReference>
<dbReference type="InterPro" id="IPR045865">
    <property type="entry name" value="ACT-like_dom_sf"/>
</dbReference>
<evidence type="ECO:0000313" key="14">
    <source>
        <dbReference type="Proteomes" id="UP000190797"/>
    </source>
</evidence>
<dbReference type="Gene3D" id="3.40.50.1100">
    <property type="match status" value="2"/>
</dbReference>
<dbReference type="EC" id="4.3.1.19" evidence="11"/>
<dbReference type="PANTHER" id="PTHR48078">
    <property type="entry name" value="THREONINE DEHYDRATASE, MITOCHONDRIAL-RELATED"/>
    <property type="match status" value="1"/>
</dbReference>
<evidence type="ECO:0000313" key="13">
    <source>
        <dbReference type="EMBL" id="AQZ61697.1"/>
    </source>
</evidence>
<accession>A0A1U9ZUT6</accession>